<dbReference type="InterPro" id="IPR005115">
    <property type="entry name" value="Gly_transporter"/>
</dbReference>
<evidence type="ECO:0000259" key="8">
    <source>
        <dbReference type="Pfam" id="PF03458"/>
    </source>
</evidence>
<evidence type="ECO:0000256" key="1">
    <source>
        <dbReference type="ARBA" id="ARBA00004651"/>
    </source>
</evidence>
<evidence type="ECO:0000256" key="7">
    <source>
        <dbReference type="SAM" id="Phobius"/>
    </source>
</evidence>
<evidence type="ECO:0000256" key="4">
    <source>
        <dbReference type="ARBA" id="ARBA00022692"/>
    </source>
</evidence>
<protein>
    <recommendedName>
        <fullName evidence="8">Glycine transporter domain-containing protein</fullName>
    </recommendedName>
</protein>
<gene>
    <name evidence="9" type="ORF">GCM10025874_02830</name>
</gene>
<evidence type="ECO:0000256" key="2">
    <source>
        <dbReference type="ARBA" id="ARBA00008193"/>
    </source>
</evidence>
<evidence type="ECO:0000313" key="10">
    <source>
        <dbReference type="Proteomes" id="UP001157160"/>
    </source>
</evidence>
<accession>A0AA37XA33</accession>
<dbReference type="PANTHER" id="PTHR30506:SF3">
    <property type="entry name" value="UPF0126 INNER MEMBRANE PROTEIN YADS-RELATED"/>
    <property type="match status" value="1"/>
</dbReference>
<name>A0AA37XA33_9MICO</name>
<feature type="transmembrane region" description="Helical" evidence="7">
    <location>
        <begin position="117"/>
        <end position="140"/>
    </location>
</feature>
<evidence type="ECO:0000256" key="6">
    <source>
        <dbReference type="ARBA" id="ARBA00023136"/>
    </source>
</evidence>
<feature type="transmembrane region" description="Helical" evidence="7">
    <location>
        <begin position="62"/>
        <end position="81"/>
    </location>
</feature>
<comment type="similarity">
    <text evidence="2">Belongs to the UPF0126 family.</text>
</comment>
<feature type="domain" description="Glycine transporter" evidence="8">
    <location>
        <begin position="36"/>
        <end position="107"/>
    </location>
</feature>
<keyword evidence="5 7" id="KW-1133">Transmembrane helix</keyword>
<organism evidence="9 10">
    <name type="scientific">Arenivirga flava</name>
    <dbReference type="NCBI Taxonomy" id="1930060"/>
    <lineage>
        <taxon>Bacteria</taxon>
        <taxon>Bacillati</taxon>
        <taxon>Actinomycetota</taxon>
        <taxon>Actinomycetes</taxon>
        <taxon>Micrococcales</taxon>
        <taxon>Microbacteriaceae</taxon>
        <taxon>Arenivirga</taxon>
    </lineage>
</organism>
<keyword evidence="6 7" id="KW-0472">Membrane</keyword>
<reference evidence="9 10" key="1">
    <citation type="journal article" date="2014" name="Int. J. Syst. Evol. Microbiol.">
        <title>Complete genome sequence of Corynebacterium casei LMG S-19264T (=DSM 44701T), isolated from a smear-ripened cheese.</title>
        <authorList>
            <consortium name="US DOE Joint Genome Institute (JGI-PGF)"/>
            <person name="Walter F."/>
            <person name="Albersmeier A."/>
            <person name="Kalinowski J."/>
            <person name="Ruckert C."/>
        </authorList>
    </citation>
    <scope>NUCLEOTIDE SEQUENCE [LARGE SCALE GENOMIC DNA]</scope>
    <source>
        <strain evidence="9 10">NBRC 112289</strain>
    </source>
</reference>
<feature type="transmembrane region" description="Helical" evidence="7">
    <location>
        <begin position="6"/>
        <end position="26"/>
    </location>
</feature>
<evidence type="ECO:0000313" key="9">
    <source>
        <dbReference type="EMBL" id="GMA27030.1"/>
    </source>
</evidence>
<keyword evidence="4 7" id="KW-0812">Transmembrane</keyword>
<dbReference type="Pfam" id="PF03458">
    <property type="entry name" value="Gly_transporter"/>
    <property type="match status" value="1"/>
</dbReference>
<dbReference type="AlphaFoldDB" id="A0AA37XA33"/>
<dbReference type="PANTHER" id="PTHR30506">
    <property type="entry name" value="INNER MEMBRANE PROTEIN"/>
    <property type="match status" value="1"/>
</dbReference>
<evidence type="ECO:0000256" key="3">
    <source>
        <dbReference type="ARBA" id="ARBA00022475"/>
    </source>
</evidence>
<keyword evidence="3" id="KW-1003">Cell membrane</keyword>
<proteinExistence type="inferred from homology"/>
<dbReference type="EMBL" id="BSUL01000001">
    <property type="protein sequence ID" value="GMA27030.1"/>
    <property type="molecule type" value="Genomic_DNA"/>
</dbReference>
<sequence>MAFTTNWYLTVATLAAFAGMALGQLFRRVDWAITGLDALAIGLFAAIGTTKALTLGTAELPAIFLGVITAVGGGIVREVLLGLPIGIMHVGPIYAIPAAAGSAALLGLAVAGAPIAVAAAVCVIVTALIRILAVRFGWSLPEQRALQLRRRRQEGGAA</sequence>
<dbReference type="Proteomes" id="UP001157160">
    <property type="component" value="Unassembled WGS sequence"/>
</dbReference>
<evidence type="ECO:0000256" key="5">
    <source>
        <dbReference type="ARBA" id="ARBA00022989"/>
    </source>
</evidence>
<comment type="caution">
    <text evidence="9">The sequence shown here is derived from an EMBL/GenBank/DDBJ whole genome shotgun (WGS) entry which is preliminary data.</text>
</comment>
<keyword evidence="10" id="KW-1185">Reference proteome</keyword>
<dbReference type="GO" id="GO:0005886">
    <property type="term" value="C:plasma membrane"/>
    <property type="evidence" value="ECO:0007669"/>
    <property type="project" value="UniProtKB-SubCell"/>
</dbReference>
<comment type="subcellular location">
    <subcellularLocation>
        <location evidence="1">Cell membrane</location>
        <topology evidence="1">Multi-pass membrane protein</topology>
    </subcellularLocation>
</comment>
<feature type="transmembrane region" description="Helical" evidence="7">
    <location>
        <begin position="93"/>
        <end position="111"/>
    </location>
</feature>
<dbReference type="RefSeq" id="WP_348519976.1">
    <property type="nucleotide sequence ID" value="NZ_BSUL01000001.1"/>
</dbReference>